<dbReference type="PANTHER" id="PTHR11690:SF300">
    <property type="entry name" value="PICKPOCKET PROTEIN 19"/>
    <property type="match status" value="1"/>
</dbReference>
<keyword evidence="10 12" id="KW-0739">Sodium transport</keyword>
<dbReference type="Pfam" id="PF00858">
    <property type="entry name" value="ASC"/>
    <property type="match status" value="1"/>
</dbReference>
<keyword evidence="8 12" id="KW-0406">Ion transport</keyword>
<organism evidence="14 15">
    <name type="scientific">Drosophila rubida</name>
    <dbReference type="NCBI Taxonomy" id="30044"/>
    <lineage>
        <taxon>Eukaryota</taxon>
        <taxon>Metazoa</taxon>
        <taxon>Ecdysozoa</taxon>
        <taxon>Arthropoda</taxon>
        <taxon>Hexapoda</taxon>
        <taxon>Insecta</taxon>
        <taxon>Pterygota</taxon>
        <taxon>Neoptera</taxon>
        <taxon>Endopterygota</taxon>
        <taxon>Diptera</taxon>
        <taxon>Brachycera</taxon>
        <taxon>Muscomorpha</taxon>
        <taxon>Ephydroidea</taxon>
        <taxon>Drosophilidae</taxon>
        <taxon>Drosophila</taxon>
    </lineage>
</organism>
<evidence type="ECO:0000256" key="9">
    <source>
        <dbReference type="ARBA" id="ARBA00023136"/>
    </source>
</evidence>
<dbReference type="PANTHER" id="PTHR11690">
    <property type="entry name" value="AMILORIDE-SENSITIVE SODIUM CHANNEL-RELATED"/>
    <property type="match status" value="1"/>
</dbReference>
<keyword evidence="5 12" id="KW-0812">Transmembrane</keyword>
<dbReference type="GO" id="GO:0015280">
    <property type="term" value="F:ligand-gated sodium channel activity"/>
    <property type="evidence" value="ECO:0007669"/>
    <property type="project" value="TreeGrafter"/>
</dbReference>
<sequence>MLLYTKELVAPRPTLRRGLQRFDRHPLRDKYGKMLRDSFAHSTIHGLQNAFEEHHLWVRYFWLIVVLLASVGFLSTYSILELRHQEQVLVSVVASTQYPVYSIEFPAVAICPWNHVNWLRAATAAERFLPSNANLEVRETFRQLLIGMEQISFGNFESLGTIANRNFSALSYLSLSKLARYLAYRCDELFDPGACIFDETTYDCCQLFVAESTEKGQCLVFNSLISDESRNKKLINEFYPYKISKAGEGSGLQFTLRLNDSYVREGTQVPFSMNLMIKEPRQWSQPVAYHLYANTENFVSVDPLIIETSKNAAIMPPSKRHCYFDDERNPYYSYADPNLPYNQYNCIAVCLQQAVLDHCKCTMPLFLPDIEGTRECGTLDIKCIYRHADVFGYLKLRGQNKYIKDSRRGHLCRCPDSCDTQQYNMLLNVRELEYKNESKRIRAEVYYGQRVITKIESKLQYTFTDWVAGFGGILGLYVGASALSFAELASVLGKLLWSLLKDGYTKVSLRFNRR</sequence>
<dbReference type="AlphaFoldDB" id="A0AAD4JTX6"/>
<keyword evidence="15" id="KW-1185">Reference proteome</keyword>
<proteinExistence type="inferred from homology"/>
<comment type="similarity">
    <text evidence="2 12">Belongs to the amiloride-sensitive sodium channel (TC 1.A.6) family.</text>
</comment>
<evidence type="ECO:0000256" key="10">
    <source>
        <dbReference type="ARBA" id="ARBA00023201"/>
    </source>
</evidence>
<evidence type="ECO:0000256" key="13">
    <source>
        <dbReference type="SAM" id="Phobius"/>
    </source>
</evidence>
<keyword evidence="11 12" id="KW-0407">Ion channel</keyword>
<evidence type="ECO:0000256" key="1">
    <source>
        <dbReference type="ARBA" id="ARBA00004141"/>
    </source>
</evidence>
<dbReference type="Gene3D" id="1.10.287.770">
    <property type="entry name" value="YojJ-like"/>
    <property type="match status" value="1"/>
</dbReference>
<feature type="transmembrane region" description="Helical" evidence="13">
    <location>
        <begin position="60"/>
        <end position="80"/>
    </location>
</feature>
<evidence type="ECO:0000256" key="11">
    <source>
        <dbReference type="ARBA" id="ARBA00023303"/>
    </source>
</evidence>
<dbReference type="EMBL" id="JAJJHW010003409">
    <property type="protein sequence ID" value="KAH8359597.1"/>
    <property type="molecule type" value="Genomic_DNA"/>
</dbReference>
<comment type="caution">
    <text evidence="14">The sequence shown here is derived from an EMBL/GenBank/DDBJ whole genome shotgun (WGS) entry which is preliminary data.</text>
</comment>
<gene>
    <name evidence="14" type="ORF">KR093_007789</name>
</gene>
<dbReference type="InterPro" id="IPR001873">
    <property type="entry name" value="ENaC"/>
</dbReference>
<accession>A0AAD4JTX6</accession>
<keyword evidence="6 13" id="KW-1133">Transmembrane helix</keyword>
<comment type="subcellular location">
    <subcellularLocation>
        <location evidence="1">Membrane</location>
        <topology evidence="1">Multi-pass membrane protein</topology>
    </subcellularLocation>
</comment>
<reference evidence="14" key="1">
    <citation type="journal article" date="2021" name="Mol. Ecol. Resour.">
        <title>Phylogenomic analyses of the genus Drosophila reveals genomic signals of climate adaptation.</title>
        <authorList>
            <person name="Li F."/>
            <person name="Rane R.V."/>
            <person name="Luria V."/>
            <person name="Xiong Z."/>
            <person name="Chen J."/>
            <person name="Li Z."/>
            <person name="Catullo R.A."/>
            <person name="Griffin P.C."/>
            <person name="Schiffer M."/>
            <person name="Pearce S."/>
            <person name="Lee S.F."/>
            <person name="McElroy K."/>
            <person name="Stocker A."/>
            <person name="Shirriffs J."/>
            <person name="Cockerell F."/>
            <person name="Coppin C."/>
            <person name="Sgro C.M."/>
            <person name="Karger A."/>
            <person name="Cain J.W."/>
            <person name="Weber J.A."/>
            <person name="Santpere G."/>
            <person name="Kirschner M.W."/>
            <person name="Hoffmann A.A."/>
            <person name="Oakeshott J.G."/>
            <person name="Zhang G."/>
        </authorList>
    </citation>
    <scope>NUCLEOTIDE SEQUENCE</scope>
    <source>
        <strain evidence="14">BGI-SZ-2011g</strain>
    </source>
</reference>
<keyword evidence="4 12" id="KW-0894">Sodium channel</keyword>
<keyword evidence="3 12" id="KW-0813">Transport</keyword>
<evidence type="ECO:0008006" key="16">
    <source>
        <dbReference type="Google" id="ProtNLM"/>
    </source>
</evidence>
<dbReference type="Gene3D" id="2.60.470.10">
    <property type="entry name" value="Acid-sensing ion channels like domains"/>
    <property type="match status" value="1"/>
</dbReference>
<evidence type="ECO:0000256" key="8">
    <source>
        <dbReference type="ARBA" id="ARBA00023065"/>
    </source>
</evidence>
<dbReference type="PRINTS" id="PR01078">
    <property type="entry name" value="AMINACHANNEL"/>
</dbReference>
<dbReference type="GO" id="GO:0005886">
    <property type="term" value="C:plasma membrane"/>
    <property type="evidence" value="ECO:0007669"/>
    <property type="project" value="TreeGrafter"/>
</dbReference>
<evidence type="ECO:0000256" key="2">
    <source>
        <dbReference type="ARBA" id="ARBA00007193"/>
    </source>
</evidence>
<evidence type="ECO:0000256" key="5">
    <source>
        <dbReference type="ARBA" id="ARBA00022692"/>
    </source>
</evidence>
<evidence type="ECO:0000313" key="15">
    <source>
        <dbReference type="Proteomes" id="UP001200034"/>
    </source>
</evidence>
<evidence type="ECO:0000313" key="14">
    <source>
        <dbReference type="EMBL" id="KAH8359597.1"/>
    </source>
</evidence>
<name>A0AAD4JTX6_9MUSC</name>
<evidence type="ECO:0000256" key="12">
    <source>
        <dbReference type="RuleBase" id="RU000679"/>
    </source>
</evidence>
<evidence type="ECO:0000256" key="7">
    <source>
        <dbReference type="ARBA" id="ARBA00023053"/>
    </source>
</evidence>
<keyword evidence="9 13" id="KW-0472">Membrane</keyword>
<dbReference type="Proteomes" id="UP001200034">
    <property type="component" value="Unassembled WGS sequence"/>
</dbReference>
<evidence type="ECO:0000256" key="3">
    <source>
        <dbReference type="ARBA" id="ARBA00022448"/>
    </source>
</evidence>
<keyword evidence="7" id="KW-0915">Sodium</keyword>
<evidence type="ECO:0000256" key="4">
    <source>
        <dbReference type="ARBA" id="ARBA00022461"/>
    </source>
</evidence>
<evidence type="ECO:0000256" key="6">
    <source>
        <dbReference type="ARBA" id="ARBA00022989"/>
    </source>
</evidence>
<protein>
    <recommendedName>
        <fullName evidence="16">Pickpocket protein 19</fullName>
    </recommendedName>
</protein>